<dbReference type="Proteomes" id="UP000447873">
    <property type="component" value="Unassembled WGS sequence"/>
</dbReference>
<evidence type="ECO:0000259" key="3">
    <source>
        <dbReference type="PROSITE" id="PS51471"/>
    </source>
</evidence>
<dbReference type="Pfam" id="PF00857">
    <property type="entry name" value="Isochorismatase"/>
    <property type="match status" value="1"/>
</dbReference>
<reference evidence="4 7" key="1">
    <citation type="submission" date="2019-11" db="EMBL/GenBank/DDBJ databases">
        <title>Venturia inaequalis Genome Resource.</title>
        <authorList>
            <person name="Lichtner F.J."/>
        </authorList>
    </citation>
    <scope>NUCLEOTIDE SEQUENCE [LARGE SCALE GENOMIC DNA]</scope>
    <source>
        <strain evidence="5 8">120213</strain>
        <strain evidence="4">Bline_iso_100314</strain>
        <strain evidence="6 9">DMI_063113</strain>
    </source>
</reference>
<accession>A0A8H3UEP1</accession>
<dbReference type="EMBL" id="WNWR01000150">
    <property type="protein sequence ID" value="KAE9990151.1"/>
    <property type="molecule type" value="Genomic_DNA"/>
</dbReference>
<gene>
    <name evidence="4" type="ORF">BLS_005664</name>
    <name evidence="6" type="ORF">EG327_001791</name>
    <name evidence="5" type="ORF">EG328_003444</name>
</gene>
<comment type="caution">
    <text evidence="4">The sequence shown here is derived from an EMBL/GenBank/DDBJ whole genome shotgun (WGS) entry which is preliminary data.</text>
</comment>
<dbReference type="PROSITE" id="PS51471">
    <property type="entry name" value="FE2OG_OXY"/>
    <property type="match status" value="1"/>
</dbReference>
<proteinExistence type="inferred from homology"/>
<dbReference type="SUPFAM" id="SSF52499">
    <property type="entry name" value="Isochorismatase-like hydrolases"/>
    <property type="match status" value="1"/>
</dbReference>
<feature type="region of interest" description="Disordered" evidence="2">
    <location>
        <begin position="414"/>
        <end position="525"/>
    </location>
</feature>
<feature type="compositionally biased region" description="Basic and acidic residues" evidence="2">
    <location>
        <begin position="142"/>
        <end position="152"/>
    </location>
</feature>
<dbReference type="SUPFAM" id="SSF51197">
    <property type="entry name" value="Clavaminate synthase-like"/>
    <property type="match status" value="1"/>
</dbReference>
<keyword evidence="9" id="KW-1185">Reference proteome</keyword>
<feature type="region of interest" description="Disordered" evidence="2">
    <location>
        <begin position="139"/>
        <end position="169"/>
    </location>
</feature>
<dbReference type="Gene3D" id="3.40.50.850">
    <property type="entry name" value="Isochorismatase-like"/>
    <property type="match status" value="1"/>
</dbReference>
<dbReference type="Pfam" id="PF13532">
    <property type="entry name" value="2OG-FeII_Oxy_2"/>
    <property type="match status" value="1"/>
</dbReference>
<evidence type="ECO:0000313" key="5">
    <source>
        <dbReference type="EMBL" id="KAE9975160.1"/>
    </source>
</evidence>
<dbReference type="InterPro" id="IPR036380">
    <property type="entry name" value="Isochorismatase-like_sf"/>
</dbReference>
<name>A0A8H3UEP1_VENIN</name>
<dbReference type="InterPro" id="IPR032854">
    <property type="entry name" value="ALKBH3"/>
</dbReference>
<comment type="similarity">
    <text evidence="1">Belongs to the isochorismatase family.</text>
</comment>
<dbReference type="InterPro" id="IPR027450">
    <property type="entry name" value="AlkB-like"/>
</dbReference>
<organism evidence="4 7">
    <name type="scientific">Venturia inaequalis</name>
    <name type="common">Apple scab fungus</name>
    <dbReference type="NCBI Taxonomy" id="5025"/>
    <lineage>
        <taxon>Eukaryota</taxon>
        <taxon>Fungi</taxon>
        <taxon>Dikarya</taxon>
        <taxon>Ascomycota</taxon>
        <taxon>Pezizomycotina</taxon>
        <taxon>Dothideomycetes</taxon>
        <taxon>Pleosporomycetidae</taxon>
        <taxon>Venturiales</taxon>
        <taxon>Venturiaceae</taxon>
        <taxon>Venturia</taxon>
    </lineage>
</organism>
<feature type="region of interest" description="Disordered" evidence="2">
    <location>
        <begin position="321"/>
        <end position="372"/>
    </location>
</feature>
<dbReference type="EMBL" id="WNWQ01000397">
    <property type="protein sequence ID" value="KAE9968774.1"/>
    <property type="molecule type" value="Genomic_DNA"/>
</dbReference>
<evidence type="ECO:0000313" key="7">
    <source>
        <dbReference type="Proteomes" id="UP000433883"/>
    </source>
</evidence>
<evidence type="ECO:0000256" key="1">
    <source>
        <dbReference type="ARBA" id="ARBA00006336"/>
    </source>
</evidence>
<evidence type="ECO:0000313" key="9">
    <source>
        <dbReference type="Proteomes" id="UP000490939"/>
    </source>
</evidence>
<evidence type="ECO:0000313" key="6">
    <source>
        <dbReference type="EMBL" id="KAE9990151.1"/>
    </source>
</evidence>
<dbReference type="Proteomes" id="UP000490939">
    <property type="component" value="Unassembled WGS sequence"/>
</dbReference>
<dbReference type="OrthoDB" id="445341at2759"/>
<sequence>MSRNTTLEQSILEKSKGQKPLRRTQFLVILNLQNEFASPDGKLPCNDLSFVNRIKELVPKFREKVGGIIWVRTEYRADRQVNDGAEGSDTVVLSEYQDTDTVPFPEESLKLSPVSTVEPSSGKKLKRKKSRFSFNIRNMTQSRRDSRDEKIPQIETGSPAINSKPPSAPPVPEELFLASNYAYERKCAPGTTGLDFVPEIKDLIQPVDTQIITSHYSATKETNLLVFLQSKFAKEVYICGCISNLSIHATLTDMTGCAFDLRVIEDCLGFRTLEDHKVSLNDLLDERMTDVGSIESSKMHEELDAPSEADIADSMSAMTIASGEDNGDSVVRNTSSRATSAPGLKANKVRMRPRNPKPPSEGSKSPKITLPPDENTAALAEINKNTAPAHQSEKPMLSADASAQVLAALGNLSVEDNTDSQSQPKPRSNRSKKPKAMPKEGILEPTSSTHPESATEAGTVNPSNTSKTCIADTDIPNIPASSEKKANLKNLTNLPTLGPGEKEGVVEPQAAPASSGTHPGSATKAGTDRFKNCIAETIIPDCGAMEVPVSSEKKAKLNNLANPTLGPGDKIGEGDSTIHHDLLPPTIRDELDEALPLSDTIFAALYHEVQWKKMYHVAGEVPRLVAVQGAISANGDKPIYRHPSDQAPPLLPFTKNVDIIRKEAEKTIGHEINHVLIQLYRDGKDFISEHSDKTLDIMPGTKILNASFGAQRTMRLRTKKSGFESDDSTTTRQTQRILLPHNSLFALGLVSNKIWLHAINPDKRLPAERSPEELAYNGKRISLTFRYIGTFLDKEEKLIWGQGAVGRSRDEARPVVNGSEAETEKMIRAFSKENREGAGFVWREAYGCGFDVLHFC</sequence>
<feature type="domain" description="Fe2OG dioxygenase" evidence="3">
    <location>
        <begin position="671"/>
        <end position="789"/>
    </location>
</feature>
<feature type="compositionally biased region" description="Polar residues" evidence="2">
    <location>
        <begin position="445"/>
        <end position="468"/>
    </location>
</feature>
<dbReference type="InterPro" id="IPR000868">
    <property type="entry name" value="Isochorismatase-like_dom"/>
</dbReference>
<dbReference type="PANTHER" id="PTHR31212">
    <property type="entry name" value="ALPHA-KETOGLUTARATE-DEPENDENT DIOXYGENASE ALKB HOMOLOG 3"/>
    <property type="match status" value="1"/>
</dbReference>
<dbReference type="InterPro" id="IPR005123">
    <property type="entry name" value="Oxoglu/Fe-dep_dioxygenase_dom"/>
</dbReference>
<dbReference type="InterPro" id="IPR037151">
    <property type="entry name" value="AlkB-like_sf"/>
</dbReference>
<dbReference type="PANTHER" id="PTHR31212:SF5">
    <property type="entry name" value="ISOCHORISMATASE FAMILY PROTEIN FAMILY (AFU_ORTHOLOGUE AFUA_3G14500)"/>
    <property type="match status" value="1"/>
</dbReference>
<feature type="compositionally biased region" description="Basic residues" evidence="2">
    <location>
        <begin position="427"/>
        <end position="436"/>
    </location>
</feature>
<evidence type="ECO:0000313" key="8">
    <source>
        <dbReference type="Proteomes" id="UP000447873"/>
    </source>
</evidence>
<evidence type="ECO:0000313" key="4">
    <source>
        <dbReference type="EMBL" id="KAE9968774.1"/>
    </source>
</evidence>
<dbReference type="GO" id="GO:0051213">
    <property type="term" value="F:dioxygenase activity"/>
    <property type="evidence" value="ECO:0007669"/>
    <property type="project" value="InterPro"/>
</dbReference>
<dbReference type="GO" id="GO:0006307">
    <property type="term" value="P:DNA alkylation repair"/>
    <property type="evidence" value="ECO:0007669"/>
    <property type="project" value="InterPro"/>
</dbReference>
<dbReference type="Gene3D" id="2.60.120.590">
    <property type="entry name" value="Alpha-ketoglutarate-dependent dioxygenase AlkB-like"/>
    <property type="match status" value="1"/>
</dbReference>
<dbReference type="EMBL" id="WNWS01000201">
    <property type="protein sequence ID" value="KAE9975160.1"/>
    <property type="molecule type" value="Genomic_DNA"/>
</dbReference>
<feature type="compositionally biased region" description="Polar residues" evidence="2">
    <location>
        <begin position="155"/>
        <end position="165"/>
    </location>
</feature>
<dbReference type="AlphaFoldDB" id="A0A8H3UEP1"/>
<evidence type="ECO:0000256" key="2">
    <source>
        <dbReference type="SAM" id="MobiDB-lite"/>
    </source>
</evidence>
<protein>
    <recommendedName>
        <fullName evidence="3">Fe2OG dioxygenase domain-containing protein</fullName>
    </recommendedName>
</protein>
<dbReference type="Proteomes" id="UP000433883">
    <property type="component" value="Unassembled WGS sequence"/>
</dbReference>